<dbReference type="Gramene" id="EOY09094">
    <property type="protein sequence ID" value="EOY09094"/>
    <property type="gene ID" value="TCM_024477"/>
</dbReference>
<evidence type="ECO:0000256" key="2">
    <source>
        <dbReference type="SAM" id="Phobius"/>
    </source>
</evidence>
<sequence>MCNTSQKEKTHQPRNYQTNSKSKAHTVLPHTFYKWLESQAKPKLIAASFPFYKYTSKPHNSPVRKNKQPKFVIQVFPWLVFSITFFLQISSTLVRYSLRHLPMLLLQQL</sequence>
<dbReference type="Proteomes" id="UP000026915">
    <property type="component" value="Chromosome 5"/>
</dbReference>
<name>A0A061F3K1_THECC</name>
<evidence type="ECO:0000313" key="3">
    <source>
        <dbReference type="EMBL" id="EOY09094.1"/>
    </source>
</evidence>
<keyword evidence="2" id="KW-0472">Membrane</keyword>
<dbReference type="InParanoid" id="A0A061F3K1"/>
<keyword evidence="4" id="KW-1185">Reference proteome</keyword>
<keyword evidence="2" id="KW-0812">Transmembrane</keyword>
<organism evidence="3 4">
    <name type="scientific">Theobroma cacao</name>
    <name type="common">Cacao</name>
    <name type="synonym">Cocoa</name>
    <dbReference type="NCBI Taxonomy" id="3641"/>
    <lineage>
        <taxon>Eukaryota</taxon>
        <taxon>Viridiplantae</taxon>
        <taxon>Streptophyta</taxon>
        <taxon>Embryophyta</taxon>
        <taxon>Tracheophyta</taxon>
        <taxon>Spermatophyta</taxon>
        <taxon>Magnoliopsida</taxon>
        <taxon>eudicotyledons</taxon>
        <taxon>Gunneridae</taxon>
        <taxon>Pentapetalae</taxon>
        <taxon>rosids</taxon>
        <taxon>malvids</taxon>
        <taxon>Malvales</taxon>
        <taxon>Malvaceae</taxon>
        <taxon>Byttnerioideae</taxon>
        <taxon>Theobroma</taxon>
    </lineage>
</organism>
<dbReference type="HOGENOM" id="CLU_2188757_0_0_1"/>
<keyword evidence="2" id="KW-1133">Transmembrane helix</keyword>
<gene>
    <name evidence="3" type="ORF">TCM_024477</name>
</gene>
<dbReference type="AlphaFoldDB" id="A0A061F3K1"/>
<feature type="region of interest" description="Disordered" evidence="1">
    <location>
        <begin position="1"/>
        <end position="23"/>
    </location>
</feature>
<dbReference type="EMBL" id="CM001883">
    <property type="protein sequence ID" value="EOY09094.1"/>
    <property type="molecule type" value="Genomic_DNA"/>
</dbReference>
<feature type="transmembrane region" description="Helical" evidence="2">
    <location>
        <begin position="71"/>
        <end position="94"/>
    </location>
</feature>
<proteinExistence type="predicted"/>
<evidence type="ECO:0000313" key="4">
    <source>
        <dbReference type="Proteomes" id="UP000026915"/>
    </source>
</evidence>
<reference evidence="3 4" key="1">
    <citation type="journal article" date="2013" name="Genome Biol.">
        <title>The genome sequence of the most widely cultivated cacao type and its use to identify candidate genes regulating pod color.</title>
        <authorList>
            <person name="Motamayor J.C."/>
            <person name="Mockaitis K."/>
            <person name="Schmutz J."/>
            <person name="Haiminen N."/>
            <person name="Iii D.L."/>
            <person name="Cornejo O."/>
            <person name="Findley S.D."/>
            <person name="Zheng P."/>
            <person name="Utro F."/>
            <person name="Royaert S."/>
            <person name="Saski C."/>
            <person name="Jenkins J."/>
            <person name="Podicheti R."/>
            <person name="Zhao M."/>
            <person name="Scheffler B.E."/>
            <person name="Stack J.C."/>
            <person name="Feltus F.A."/>
            <person name="Mustiga G.M."/>
            <person name="Amores F."/>
            <person name="Phillips W."/>
            <person name="Marelli J.P."/>
            <person name="May G.D."/>
            <person name="Shapiro H."/>
            <person name="Ma J."/>
            <person name="Bustamante C.D."/>
            <person name="Schnell R.J."/>
            <person name="Main D."/>
            <person name="Gilbert D."/>
            <person name="Parida L."/>
            <person name="Kuhn D.N."/>
        </authorList>
    </citation>
    <scope>NUCLEOTIDE SEQUENCE [LARGE SCALE GENOMIC DNA]</scope>
    <source>
        <strain evidence="4">cv. Matina 1-6</strain>
    </source>
</reference>
<feature type="compositionally biased region" description="Basic and acidic residues" evidence="1">
    <location>
        <begin position="1"/>
        <end position="11"/>
    </location>
</feature>
<evidence type="ECO:0000256" key="1">
    <source>
        <dbReference type="SAM" id="MobiDB-lite"/>
    </source>
</evidence>
<accession>A0A061F3K1</accession>
<protein>
    <submittedName>
        <fullName evidence="3">Uncharacterized protein</fullName>
    </submittedName>
</protein>